<dbReference type="HOGENOM" id="CLU_225177_0_0_5"/>
<dbReference type="STRING" id="1150469.RSPPHO_02951"/>
<dbReference type="eggNOG" id="COG2931">
    <property type="taxonomic scope" value="Bacteria"/>
</dbReference>
<dbReference type="PROSITE" id="PS50268">
    <property type="entry name" value="CADHERIN_2"/>
    <property type="match status" value="1"/>
</dbReference>
<dbReference type="Pfam" id="PF17803">
    <property type="entry name" value="Cadherin_4"/>
    <property type="match status" value="4"/>
</dbReference>
<dbReference type="EMBL" id="HE663493">
    <property type="protein sequence ID" value="CCG09577.1"/>
    <property type="molecule type" value="Genomic_DNA"/>
</dbReference>
<evidence type="ECO:0000259" key="2">
    <source>
        <dbReference type="PROSITE" id="PS50268"/>
    </source>
</evidence>
<sequence length="3317" mass="331977">MVVAGEVRGDEDTAVAVPLTVAPAGDGSTLVSVVVAGLPAGATLSAGTRNPDGTWTLSPDQLSGLTLTPGPNSDDDFTLTVSVTARDADGDTTTTTTAVPVTIEAVADAPEVVAPAAEGDEDTPIPLAIDVALTDLDGSESLTSVTITGVPTGASLSAGTQNPDGSWTLTPAQLAGLTITPPENSDVDFTLTVSATSVEAANGDRATTTIQVPVTVNAVADQVTVEVEGATTAEDAPIALTITTATPDTDGSETISLTISGLPTGATLSAGTLNPDGSYTLTPAELSGLTITPPVNSDVDFNLTVTATSQDGTSTANTTITVPVTVNAVADQVTVDAQNTTAAEDTTIPLTITTATPDTDGSETISLTISGLPTGATLSAGTLNPDGSYTLTPAQLTGLTLTPPADFSGTIDLTVVSTTTEAENGDFTTATDTLSVTVTPVADAPVLPAASAVGNEDTAIPLNLAPVLTDTDGSETLSITISNVPTGATLSAGTLNPDGSYTLTPAELSGLTITPPVNSDVDFNLTVTATSQDGTSTANTTITVPVTVNAVADQVAVDASAPASVAEDAPIALTITTATPDTDGSETISLTISGLPTGATLSAGTLNPDGSYTLTPAQLTGLTLTPPTDFSGTISLTVVSTTTEAENGDFTTATDTLNVTVTPVADAPKFPAASAVGNEDTAIPLNLAPVLTDTDGSETLSITISNVPTGATLSAGTLNPDGSYTLTPAQLSGLTITPPVNSDVDFNLTVTATSQDGTTTANTSITVPVTVNAVADQVTVDAQNTTAAEDTTIPLTITTATPDTDGSETISLTISGLPSGATLSAGTLNPDGSYTLTPAQLTGLTLTPPTDFSGTISLTVVSTTTEAENGDFTTATDTLNVTVTPVADAPVLPAASAVGNEDTAIPLNLAPVLTDTDGSETLSITISNVPTGATLSAGTLNPDGSYTLTPAELSGLTITPPVNSDVDFNLTVTATSQDGTTTANTSITVPVTVNAVADQVTVDAENTTAAEDTTIPLTITTATPDTDGSETISLTISGLPSGATLSAGTLNPDGSYTLTPAQLTGLTLTPPTDFSGTISLTVVSTTTEAENGDFTTATDTLNVTVTPVADAPKFPAASAVGNEDTDIPLNLAPTLVDTDGSETLVSITIGNVPSGATLSAGTLNPDGTYTLTPAQLTGLTIRPPVNSDVDFNLTVTATSQDGTTTANTTITVPVTVNAVADQVTVDAQNTTAAEDTTIPLTITTATPDTDGSETISLTISGLPSGATLSAGTPNADGSYTLTPAELSGLTLTPPANFSGTIDLTVVSTTTEAENGSFTTATDTLSVTVTPVADAPVLPAASAVGNEDTAIPLNLAPVLTDTDGSETLSITISNVPAGATLSAGTPNPDGSYTLTPAELSGLTITPPVNSDVDFNLTVTATSQDGTTTANTTITVPVTVIAVADQVTVDASAPASVAEDTPIPLTITTATPDTDGSETISLKISGLPTGATLSAGTPNADGSYTLTPAQLEGLTLTPPTNYSGTITLTVVSTTTEAENGRFKTATDTLSVTVTPVTDLPTLSVPAAASGVEDKSFLLNISAGLQDTDGSEILTVTISDIPKGASLVLGSTTVYSSSNTSGTLTLSTAQYPNLSTQLATLKMTAPSNFSGEYNLQVSATSQEKGTTDIQTLSGSLSVNVTPDADGVSVSSNSVVTNEDTTLTYQPVFTLKDKDGSESLDVSRVTITAADTETLNATWEVKLGDTWTKLSFVGGVLTIPASAVVVASRDSAGNPLTYTFQDVRVTPATDSDKDLDFTLKVYTDDQAVIDGNTATSTKVNTFSSKITVNAVTDEAKSNTLVAANVTGVEDHGNTGTNTFPLSLTFTEPDSDGSETLTKLVLKGVPADWTIEGATKVGDTWVVNNLSNLSTLAVTLDKHDSQFTPTTITAEATWIDANSDASNYAGKSPLISQTTSTTFTVAITPDADTPTLTVQAARGLEDTPIALDIRSALVDQDGSETLAIIISNVPPGAVLSVGTDNHDGTWTLTQSQLTGLTITPPKDSNVDFTLKVTAVATEGANGDQAQTAADLTVTVRGVADAPLGTSTKADGTEDQSQGIALNLLSKVSLADTDVGRAFASEELTAVIRGLPPGFTLSEGHFNADGSWALTASELSTVRLIAPKDYSGTVDLDITLVSTEVKDDNNTLGSGDVATAPPPMTLSVKVTPVVDQEGGFSGASGLEDSLIKLTLDPHPGDTDGSESWTGAVTLTGVPAGATILVADGHGGYDTVTANSDGAFVLTHAQAQNAYIQPPEDSNADFTLTVTTTITDSSSGGTATKEVTGPLTVTVTGVADDPTVVANDASGTTGAFIPLTITGGTGDADGSETVHYLISSPSTFVLSAGHNNGDGTWTLTQDELDSLSTGGVRLPTGGTAEFTVRAIAVENDGDTNLDATDRVITDTFTVTASGGPGGGTGGSGGSGGSSALTTLTVNEDTAGALGTSLASVAGTSGASLVVISGVPTGATLQGTYSDLGGGTIQVAAGDLAGLTITPPANSGDDFPLTVSYRDGSGSEIKAGSVAVDVVPVADAPTVTVASATGVTALTQTGNTSSSGTPLAGTEDTALTFTVDVDRVDDDGSELRYLVVENLPAGATLSSGTPGVSLLQNPDGSYTVTLPADVTNANNTPVTLVLHPPADVSGQISLTVVGVSMELETGEVAKTTVTQVPISLDAQADNATITVTTTTAAEDQALTLGLSVGVTDTTGTPETVQTVLISGLPAGYGLKTSDGPLNTTTQTSITVDGQTVTGVLVPLTALASLAVIPKENVAGTVSLTVHAVTQDGSDQALTSQVVSLTFSPVTDEATVTATTVSGTEDQAGGIALTLSGALTDTDGSEVISYTLSGLPEDALLSAGINNGNGSWTLTQDQLTGLKFYNPTNVSGSFDLTLTASTMEKATGEIVSVDKAFTVTVDAAADQPVLIVRETALATKEDTSVGVHIDTALIDTDGSETLSLIISKMPAGGSFDLGHVDLNDATRWILEADDVATLASRKASLLTFTPPPNGSGTYAMDVTLNATETSNASTASVTTALTVSVSSVVDTPSLSPVATSGNEDTAIRLDLGAALTDTDGSETLSVVVGNIPNGASLAVNGVTVYTSSSSTGSYTLNGSQLSALTLTPPKDYAGDVTLSVKAISTDSDTGTTASVSSSVTVTVAPVADTPTLTVSAASGAEDTAIALTISGGVTDSSETLSVVISGLPSGATLSAGTPNADGSYTLTPAQLSGLTLTPPDDFSGTLTLTVKAISTDGTSTAETTAPSPSPSPRWPTPHPRPSPGHGAEDSPHRP</sequence>
<dbReference type="GO" id="GO:0007156">
    <property type="term" value="P:homophilic cell adhesion via plasma membrane adhesion molecules"/>
    <property type="evidence" value="ECO:0007669"/>
    <property type="project" value="InterPro"/>
</dbReference>
<dbReference type="KEGG" id="rpm:RSPPHO_02951"/>
<dbReference type="InterPro" id="IPR002126">
    <property type="entry name" value="Cadherin-like_dom"/>
</dbReference>
<organism evidence="3 4">
    <name type="scientific">Pararhodospirillum photometricum DSM 122</name>
    <dbReference type="NCBI Taxonomy" id="1150469"/>
    <lineage>
        <taxon>Bacteria</taxon>
        <taxon>Pseudomonadati</taxon>
        <taxon>Pseudomonadota</taxon>
        <taxon>Alphaproteobacteria</taxon>
        <taxon>Rhodospirillales</taxon>
        <taxon>Rhodospirillaceae</taxon>
        <taxon>Pararhodospirillum</taxon>
    </lineage>
</organism>
<accession>H6SQ58</accession>
<evidence type="ECO:0000256" key="1">
    <source>
        <dbReference type="SAM" id="MobiDB-lite"/>
    </source>
</evidence>
<gene>
    <name evidence="3" type="ORF">RSPPHO_02951</name>
</gene>
<dbReference type="PATRIC" id="fig|1150469.3.peg.3330"/>
<dbReference type="GO" id="GO:0005509">
    <property type="term" value="F:calcium ion binding"/>
    <property type="evidence" value="ECO:0007669"/>
    <property type="project" value="InterPro"/>
</dbReference>
<dbReference type="InterPro" id="IPR040853">
    <property type="entry name" value="RapA2_cadherin-like"/>
</dbReference>
<feature type="compositionally biased region" description="Pro residues" evidence="1">
    <location>
        <begin position="3290"/>
        <end position="3305"/>
    </location>
</feature>
<name>H6SQ58_PARPM</name>
<feature type="region of interest" description="Disordered" evidence="1">
    <location>
        <begin position="3278"/>
        <end position="3317"/>
    </location>
</feature>
<dbReference type="GO" id="GO:0016020">
    <property type="term" value="C:membrane"/>
    <property type="evidence" value="ECO:0007669"/>
    <property type="project" value="InterPro"/>
</dbReference>
<feature type="domain" description="Cadherin" evidence="2">
    <location>
        <begin position="557"/>
        <end position="670"/>
    </location>
</feature>
<reference evidence="3 4" key="1">
    <citation type="submission" date="2012-02" db="EMBL/GenBank/DDBJ databases">
        <title>Shotgun genome sequence of Phaeospirillum photometricum DSM 122.</title>
        <authorList>
            <person name="Duquesne K."/>
            <person name="Sturgis J."/>
        </authorList>
    </citation>
    <scope>NUCLEOTIDE SEQUENCE [LARGE SCALE GENOMIC DNA]</scope>
    <source>
        <strain evidence="4">DSM122</strain>
    </source>
</reference>
<feature type="compositionally biased region" description="Gly residues" evidence="1">
    <location>
        <begin position="2443"/>
        <end position="2457"/>
    </location>
</feature>
<dbReference type="Proteomes" id="UP000033220">
    <property type="component" value="Chromosome DSM 122"/>
</dbReference>
<evidence type="ECO:0000313" key="3">
    <source>
        <dbReference type="EMBL" id="CCG09577.1"/>
    </source>
</evidence>
<proteinExistence type="predicted"/>
<evidence type="ECO:0000313" key="4">
    <source>
        <dbReference type="Proteomes" id="UP000033220"/>
    </source>
</evidence>
<protein>
    <submittedName>
        <fullName evidence="3">HEMAGGLUTININ/HEMOLYSIN-RELATED PROTEIN</fullName>
    </submittedName>
</protein>
<keyword evidence="4" id="KW-1185">Reference proteome</keyword>
<feature type="region of interest" description="Disordered" evidence="1">
    <location>
        <begin position="2438"/>
        <end position="2460"/>
    </location>
</feature>